<dbReference type="OrthoDB" id="5772641at2"/>
<evidence type="ECO:0000313" key="1">
    <source>
        <dbReference type="EMBL" id="KHL04785.1"/>
    </source>
</evidence>
<comment type="caution">
    <text evidence="1">The sequence shown here is derived from an EMBL/GenBank/DDBJ whole genome shotgun (WGS) entry which is preliminary data.</text>
</comment>
<reference evidence="1 2" key="1">
    <citation type="submission" date="2014-09" db="EMBL/GenBank/DDBJ databases">
        <title>Genome sequence of Sinomonas sp. MUSC 117.</title>
        <authorList>
            <person name="Lee L.-H."/>
        </authorList>
    </citation>
    <scope>NUCLEOTIDE SEQUENCE [LARGE SCALE GENOMIC DNA]</scope>
    <source>
        <strain evidence="1 2">MUSC 117</strain>
    </source>
</reference>
<dbReference type="Proteomes" id="UP000030982">
    <property type="component" value="Unassembled WGS sequence"/>
</dbReference>
<name>A0A0B2AS62_9MICC</name>
<gene>
    <name evidence="1" type="ORF">LK10_03960</name>
</gene>
<accession>A0A0B2AS62</accession>
<keyword evidence="2" id="KW-1185">Reference proteome</keyword>
<evidence type="ECO:0000313" key="2">
    <source>
        <dbReference type="Proteomes" id="UP000030982"/>
    </source>
</evidence>
<dbReference type="RefSeq" id="WP_043120320.1">
    <property type="nucleotide sequence ID" value="NZ_JTDL01000044.1"/>
</dbReference>
<protein>
    <submittedName>
        <fullName evidence="1">Uncharacterized protein</fullName>
    </submittedName>
</protein>
<dbReference type="EMBL" id="JTDL01000044">
    <property type="protein sequence ID" value="KHL04785.1"/>
    <property type="molecule type" value="Genomic_DNA"/>
</dbReference>
<sequence length="68" mass="7584">MEQREFEAKAVRRGHLWEIAIPELGQTAATNDAERVELYARKLAAASLGVPPRAVAMRVTFEETVALF</sequence>
<dbReference type="AlphaFoldDB" id="A0A0B2AS62"/>
<organism evidence="1 2">
    <name type="scientific">Sinomonas humi</name>
    <dbReference type="NCBI Taxonomy" id="1338436"/>
    <lineage>
        <taxon>Bacteria</taxon>
        <taxon>Bacillati</taxon>
        <taxon>Actinomycetota</taxon>
        <taxon>Actinomycetes</taxon>
        <taxon>Micrococcales</taxon>
        <taxon>Micrococcaceae</taxon>
        <taxon>Sinomonas</taxon>
    </lineage>
</organism>
<proteinExistence type="predicted"/>